<evidence type="ECO:0008006" key="5">
    <source>
        <dbReference type="Google" id="ProtNLM"/>
    </source>
</evidence>
<dbReference type="GO" id="GO:0000398">
    <property type="term" value="P:mRNA splicing, via spliceosome"/>
    <property type="evidence" value="ECO:0007669"/>
    <property type="project" value="TreeGrafter"/>
</dbReference>
<keyword evidence="4" id="KW-1185">Reference proteome</keyword>
<accession>A0A0C3PHL3</accession>
<dbReference type="GO" id="GO:0071014">
    <property type="term" value="C:post-mRNA release spliceosomal complex"/>
    <property type="evidence" value="ECO:0007669"/>
    <property type="project" value="TreeGrafter"/>
</dbReference>
<dbReference type="PANTHER" id="PTHR12072:SF4">
    <property type="entry name" value="CWF19-LIKE PROTEIN 1"/>
    <property type="match status" value="1"/>
</dbReference>
<protein>
    <recommendedName>
        <fullName evidence="5">CCHC-type domain-containing protein</fullName>
    </recommendedName>
</protein>
<feature type="domain" description="Cwf19-like protein C-terminal" evidence="1">
    <location>
        <begin position="617"/>
        <end position="687"/>
    </location>
</feature>
<dbReference type="FunCoup" id="A0A0C3PHL3">
    <property type="interactions" value="1022"/>
</dbReference>
<proteinExistence type="predicted"/>
<evidence type="ECO:0000313" key="3">
    <source>
        <dbReference type="EMBL" id="KIO13535.1"/>
    </source>
</evidence>
<organism evidence="3 4">
    <name type="scientific">Pisolithus tinctorius Marx 270</name>
    <dbReference type="NCBI Taxonomy" id="870435"/>
    <lineage>
        <taxon>Eukaryota</taxon>
        <taxon>Fungi</taxon>
        <taxon>Dikarya</taxon>
        <taxon>Basidiomycota</taxon>
        <taxon>Agaricomycotina</taxon>
        <taxon>Agaricomycetes</taxon>
        <taxon>Agaricomycetidae</taxon>
        <taxon>Boletales</taxon>
        <taxon>Sclerodermatineae</taxon>
        <taxon>Pisolithaceae</taxon>
        <taxon>Pisolithus</taxon>
    </lineage>
</organism>
<evidence type="ECO:0000313" key="4">
    <source>
        <dbReference type="Proteomes" id="UP000054217"/>
    </source>
</evidence>
<dbReference type="Pfam" id="PF04676">
    <property type="entry name" value="CwfJ_C_2"/>
    <property type="match status" value="1"/>
</dbReference>
<dbReference type="SUPFAM" id="SSF54197">
    <property type="entry name" value="HIT-like"/>
    <property type="match status" value="1"/>
</dbReference>
<reference evidence="4" key="2">
    <citation type="submission" date="2015-01" db="EMBL/GenBank/DDBJ databases">
        <title>Evolutionary Origins and Diversification of the Mycorrhizal Mutualists.</title>
        <authorList>
            <consortium name="DOE Joint Genome Institute"/>
            <consortium name="Mycorrhizal Genomics Consortium"/>
            <person name="Kohler A."/>
            <person name="Kuo A."/>
            <person name="Nagy L.G."/>
            <person name="Floudas D."/>
            <person name="Copeland A."/>
            <person name="Barry K.W."/>
            <person name="Cichocki N."/>
            <person name="Veneault-Fourrey C."/>
            <person name="LaButti K."/>
            <person name="Lindquist E.A."/>
            <person name="Lipzen A."/>
            <person name="Lundell T."/>
            <person name="Morin E."/>
            <person name="Murat C."/>
            <person name="Riley R."/>
            <person name="Ohm R."/>
            <person name="Sun H."/>
            <person name="Tunlid A."/>
            <person name="Henrissat B."/>
            <person name="Grigoriev I.V."/>
            <person name="Hibbett D.S."/>
            <person name="Martin F."/>
        </authorList>
    </citation>
    <scope>NUCLEOTIDE SEQUENCE [LARGE SCALE GENOMIC DNA]</scope>
    <source>
        <strain evidence="4">Marx 270</strain>
    </source>
</reference>
<dbReference type="PANTHER" id="PTHR12072">
    <property type="entry name" value="CWF19, CELL CYCLE CONTROL PROTEIN"/>
    <property type="match status" value="1"/>
</dbReference>
<gene>
    <name evidence="3" type="ORF">M404DRAFT_6531</name>
</gene>
<dbReference type="EMBL" id="KN831946">
    <property type="protein sequence ID" value="KIO13535.1"/>
    <property type="molecule type" value="Genomic_DNA"/>
</dbReference>
<dbReference type="CDD" id="cd07380">
    <property type="entry name" value="MPP_CWF19_N"/>
    <property type="match status" value="1"/>
</dbReference>
<dbReference type="STRING" id="870435.A0A0C3PHL3"/>
<dbReference type="InterPro" id="IPR040194">
    <property type="entry name" value="Cwf19-like"/>
</dbReference>
<dbReference type="Proteomes" id="UP000054217">
    <property type="component" value="Unassembled WGS sequence"/>
</dbReference>
<evidence type="ECO:0000259" key="2">
    <source>
        <dbReference type="Pfam" id="PF04677"/>
    </source>
</evidence>
<name>A0A0C3PHL3_PISTI</name>
<evidence type="ECO:0000259" key="1">
    <source>
        <dbReference type="Pfam" id="PF04676"/>
    </source>
</evidence>
<dbReference type="Gene3D" id="3.30.428.10">
    <property type="entry name" value="HIT-like"/>
    <property type="match status" value="1"/>
</dbReference>
<dbReference type="InParanoid" id="A0A0C3PHL3"/>
<dbReference type="InterPro" id="IPR006768">
    <property type="entry name" value="Cwf19-like_C_dom-1"/>
</dbReference>
<reference evidence="3 4" key="1">
    <citation type="submission" date="2014-04" db="EMBL/GenBank/DDBJ databases">
        <authorList>
            <consortium name="DOE Joint Genome Institute"/>
            <person name="Kuo A."/>
            <person name="Kohler A."/>
            <person name="Costa M.D."/>
            <person name="Nagy L.G."/>
            <person name="Floudas D."/>
            <person name="Copeland A."/>
            <person name="Barry K.W."/>
            <person name="Cichocki N."/>
            <person name="Veneault-Fourrey C."/>
            <person name="LaButti K."/>
            <person name="Lindquist E.A."/>
            <person name="Lipzen A."/>
            <person name="Lundell T."/>
            <person name="Morin E."/>
            <person name="Murat C."/>
            <person name="Sun H."/>
            <person name="Tunlid A."/>
            <person name="Henrissat B."/>
            <person name="Grigoriev I.V."/>
            <person name="Hibbett D.S."/>
            <person name="Martin F."/>
            <person name="Nordberg H.P."/>
            <person name="Cantor M.N."/>
            <person name="Hua S.X."/>
        </authorList>
    </citation>
    <scope>NUCLEOTIDE SEQUENCE [LARGE SCALE GENOMIC DNA]</scope>
    <source>
        <strain evidence="3 4">Marx 270</strain>
    </source>
</reference>
<dbReference type="Pfam" id="PF04677">
    <property type="entry name" value="CwfJ_C_1"/>
    <property type="match status" value="1"/>
</dbReference>
<sequence>MTTPSSTQSIKIASNNSIISDRLAVGAALGSVRDLFAKIKSIDAKHGKFDYVLCVGDFFGPLQDASAHDGASDECYIMQGDNPLPEDVIKKYADTGGELCKDVFLLTNNFADKSALVTTIQGLRIACLGGIYNPDVYGSSEAAPGFASPFYTVHNVERLLSNTLSKSTTGQNYSSLAAVRDSASSSQLVDILLTSDWPASIRSHGSASTFSPTFNVTGSSPLDDILRKIKPRYHFAGGGADPPVFWEREPFLWEDEGDRLTRFISLGAFGSEKVTGKKERWFYAFSIAPSGSQAKRPSNVTKNPFTDIAVRPYKRTFDTSEGENFIWGNVAHVEKRSRTGKALRVLPHGSSGENAKPPPGYKCKRCGSLEVTLQPRPLNRDYTHMVSSTLLLIALKKQDLQRVTHPGGDTAGRKPKEGYLCRTCGSGSHYIEDCPVASQQTSRPHGERAKRGPPKEIGPDECWFCLSNPNLAKHLIVSIGTECYLTLPKGQIIPTQSAAAGSNLSLVPGGGHVLIVPIAHHPTYTSISPDIAPPIFEETERYKSALRNLYAEYGAAAVFFEVGRLSSKGGHAHIQAVPVPRGLQDKVEEAFVSEGHAQGIDFEPDAEGALEACNGGRHSYFRVDLPDGRKMVHLMRPHAPFSVQFGRQVLVTLQNIIDRLDWKACMLTEEEDRADVESFRTAFASFDPSL</sequence>
<dbReference type="AlphaFoldDB" id="A0A0C3PHL3"/>
<dbReference type="InterPro" id="IPR036265">
    <property type="entry name" value="HIT-like_sf"/>
</dbReference>
<feature type="domain" description="Cwf19-like C-terminal" evidence="2">
    <location>
        <begin position="455"/>
        <end position="591"/>
    </location>
</feature>
<dbReference type="GO" id="GO:0061632">
    <property type="term" value="F:RNA lariat debranching enzyme activator activity"/>
    <property type="evidence" value="ECO:0007669"/>
    <property type="project" value="TreeGrafter"/>
</dbReference>
<dbReference type="OrthoDB" id="444325at2759"/>
<dbReference type="InterPro" id="IPR006767">
    <property type="entry name" value="Cwf19-like_C_dom-2"/>
</dbReference>
<dbReference type="HOGENOM" id="CLU_019955_2_0_1"/>